<dbReference type="Pfam" id="PF02463">
    <property type="entry name" value="SMC_N"/>
    <property type="match status" value="1"/>
</dbReference>
<name>A0A1F6EWV3_9BACT</name>
<proteinExistence type="predicted"/>
<keyword evidence="1" id="KW-0175">Coiled coil</keyword>
<sequence>MLKRLEIVGFKSFPKKTVLDFVSATTAIVGPNGSGKSNVAEAFRFALGEQSMKSMRGKRAEDLIWGGSHTVPRASRAAVVIIFDNSPHGGHRPFKIDFDEVAIERAVFRDGASEYSINGSRVRLRDIEELLAGANIGETEHHIISQGEADRILLASPQDRRAMLEDALGLKIYEFKKQEASKKLKKTEENIRQVNSLQRELAPHLRFLESQVKKLERAQSLREELIGTAQTYFAIEDTYLVREKLKVNENARNAKERLAVAGAELDRIADPKTADHETMKRIEALRKAEKEVTELSSARATLSREMGRVEGALTEVKRRAAAVAREPYAKVSREELEALHAEVEKQAENTDGGVEALRAALAAIRSAVKLFFTRYSAPRDDRFSDEEDAAFKLETEHKVLAEKFATTSAHLEKAESARARAREGMVALEETGREIRHRILTLAQNKAHEEGELAKAEAREYELNLLSETLERDKAEVLALVGSAAISYKPLAQIPEEERRVQDERKRTLERIKIRLEEAGGTGEEIRQEHKEVAEREAFLTKELDDLAKSAAGLKALIDDLDMELAKYFSEGLSKVNASFGEYFALMFGGGGARLTLEEPENPEELDDEGLEKDLDELLEEPERPGIEISVNLPKKKIRSLMQLSGGERALTSIALIFAMSQVNPPPFLILDETDAALDEANSRRYGDMMENLAKRSQLIVITHNRETMSRTNILYGVTMGGDGVSKLLSVKFDEAVAVAK</sequence>
<evidence type="ECO:0000313" key="3">
    <source>
        <dbReference type="EMBL" id="OGG78115.1"/>
    </source>
</evidence>
<dbReference type="Gene3D" id="3.40.50.300">
    <property type="entry name" value="P-loop containing nucleotide triphosphate hydrolases"/>
    <property type="match status" value="2"/>
</dbReference>
<feature type="domain" description="RecF/RecN/SMC N-terminal" evidence="2">
    <location>
        <begin position="1"/>
        <end position="726"/>
    </location>
</feature>
<dbReference type="InterPro" id="IPR027417">
    <property type="entry name" value="P-loop_NTPase"/>
</dbReference>
<dbReference type="Proteomes" id="UP000178811">
    <property type="component" value="Unassembled WGS sequence"/>
</dbReference>
<dbReference type="EMBL" id="MFLW01000023">
    <property type="protein sequence ID" value="OGG78115.1"/>
    <property type="molecule type" value="Genomic_DNA"/>
</dbReference>
<evidence type="ECO:0000259" key="2">
    <source>
        <dbReference type="Pfam" id="PF02463"/>
    </source>
</evidence>
<feature type="coiled-coil region" evidence="1">
    <location>
        <begin position="411"/>
        <end position="459"/>
    </location>
</feature>
<organism evidence="3 4">
    <name type="scientific">Candidatus Kaiserbacteria bacterium RIFCSPLOWO2_01_FULL_52_12b</name>
    <dbReference type="NCBI Taxonomy" id="1798509"/>
    <lineage>
        <taxon>Bacteria</taxon>
        <taxon>Candidatus Kaiseribacteriota</taxon>
    </lineage>
</organism>
<feature type="coiled-coil region" evidence="1">
    <location>
        <begin position="170"/>
        <end position="197"/>
    </location>
</feature>
<dbReference type="PANTHER" id="PTHR43977">
    <property type="entry name" value="STRUCTURAL MAINTENANCE OF CHROMOSOMES PROTEIN 3"/>
    <property type="match status" value="1"/>
</dbReference>
<accession>A0A1F6EWV3</accession>
<evidence type="ECO:0000256" key="1">
    <source>
        <dbReference type="SAM" id="Coils"/>
    </source>
</evidence>
<reference evidence="3 4" key="1">
    <citation type="journal article" date="2016" name="Nat. Commun.">
        <title>Thousands of microbial genomes shed light on interconnected biogeochemical processes in an aquifer system.</title>
        <authorList>
            <person name="Anantharaman K."/>
            <person name="Brown C.T."/>
            <person name="Hug L.A."/>
            <person name="Sharon I."/>
            <person name="Castelle C.J."/>
            <person name="Probst A.J."/>
            <person name="Thomas B.C."/>
            <person name="Singh A."/>
            <person name="Wilkins M.J."/>
            <person name="Karaoz U."/>
            <person name="Brodie E.L."/>
            <person name="Williams K.H."/>
            <person name="Hubbard S.S."/>
            <person name="Banfield J.F."/>
        </authorList>
    </citation>
    <scope>NUCLEOTIDE SEQUENCE [LARGE SCALE GENOMIC DNA]</scope>
</reference>
<dbReference type="InterPro" id="IPR003395">
    <property type="entry name" value="RecF/RecN/SMC_N"/>
</dbReference>
<dbReference type="SUPFAM" id="SSF52540">
    <property type="entry name" value="P-loop containing nucleoside triphosphate hydrolases"/>
    <property type="match status" value="1"/>
</dbReference>
<evidence type="ECO:0000313" key="4">
    <source>
        <dbReference type="Proteomes" id="UP000178811"/>
    </source>
</evidence>
<comment type="caution">
    <text evidence="3">The sequence shown here is derived from an EMBL/GenBank/DDBJ whole genome shotgun (WGS) entry which is preliminary data.</text>
</comment>
<dbReference type="AlphaFoldDB" id="A0A1F6EWV3"/>
<protein>
    <recommendedName>
        <fullName evidence="2">RecF/RecN/SMC N-terminal domain-containing protein</fullName>
    </recommendedName>
</protein>
<gene>
    <name evidence="3" type="ORF">A3A36_01105</name>
</gene>